<dbReference type="InterPro" id="IPR015919">
    <property type="entry name" value="Cadherin-like_sf"/>
</dbReference>
<keyword evidence="12" id="KW-1185">Reference proteome</keyword>
<dbReference type="OMA" id="PFTINEH"/>
<dbReference type="InterPro" id="IPR050174">
    <property type="entry name" value="Protocadherin/Cadherin-CA"/>
</dbReference>
<reference evidence="11" key="4">
    <citation type="submission" date="2025-08" db="UniProtKB">
        <authorList>
            <consortium name="Ensembl"/>
        </authorList>
    </citation>
    <scope>IDENTIFICATION</scope>
</reference>
<dbReference type="SUPFAM" id="SSF49313">
    <property type="entry name" value="Cadherin-like"/>
    <property type="match status" value="2"/>
</dbReference>
<feature type="region of interest" description="Disordered" evidence="9">
    <location>
        <begin position="169"/>
        <end position="191"/>
    </location>
</feature>
<dbReference type="Gene3D" id="2.60.40.60">
    <property type="entry name" value="Cadherins"/>
    <property type="match status" value="2"/>
</dbReference>
<keyword evidence="2" id="KW-0812">Transmembrane</keyword>
<keyword evidence="5" id="KW-1133">Transmembrane helix</keyword>
<evidence type="ECO:0000259" key="10">
    <source>
        <dbReference type="PROSITE" id="PS50268"/>
    </source>
</evidence>
<dbReference type="SMART" id="SM00112">
    <property type="entry name" value="CA"/>
    <property type="match status" value="2"/>
</dbReference>
<reference evidence="12" key="3">
    <citation type="journal article" date="2014" name="Nature">
        <title>Elephant shark genome provides unique insights into gnathostome evolution.</title>
        <authorList>
            <consortium name="International Elephant Shark Genome Sequencing Consortium"/>
            <person name="Venkatesh B."/>
            <person name="Lee A.P."/>
            <person name="Ravi V."/>
            <person name="Maurya A.K."/>
            <person name="Lian M.M."/>
            <person name="Swann J.B."/>
            <person name="Ohta Y."/>
            <person name="Flajnik M.F."/>
            <person name="Sutoh Y."/>
            <person name="Kasahara M."/>
            <person name="Hoon S."/>
            <person name="Gangu V."/>
            <person name="Roy S.W."/>
            <person name="Irimia M."/>
            <person name="Korzh V."/>
            <person name="Kondrychyn I."/>
            <person name="Lim Z.W."/>
            <person name="Tay B.H."/>
            <person name="Tohari S."/>
            <person name="Kong K.W."/>
            <person name="Ho S."/>
            <person name="Lorente-Galdos B."/>
            <person name="Quilez J."/>
            <person name="Marques-Bonet T."/>
            <person name="Raney B.J."/>
            <person name="Ingham P.W."/>
            <person name="Tay A."/>
            <person name="Hillier L.W."/>
            <person name="Minx P."/>
            <person name="Boehm T."/>
            <person name="Wilson R.K."/>
            <person name="Brenner S."/>
            <person name="Warren W.C."/>
        </authorList>
    </citation>
    <scope>NUCLEOTIDE SEQUENCE [LARGE SCALE GENOMIC DNA]</scope>
</reference>
<dbReference type="STRING" id="7868.ENSCMIP00000008500"/>
<dbReference type="Ensembl" id="ENSCMIT00000008739.1">
    <property type="protein sequence ID" value="ENSCMIP00000008500.1"/>
    <property type="gene ID" value="ENSCMIG00000004564.1"/>
</dbReference>
<feature type="domain" description="Cadherin" evidence="10">
    <location>
        <begin position="30"/>
        <end position="88"/>
    </location>
</feature>
<dbReference type="PANTHER" id="PTHR24028">
    <property type="entry name" value="CADHERIN-87A"/>
    <property type="match status" value="1"/>
</dbReference>
<keyword evidence="7" id="KW-0325">Glycoprotein</keyword>
<dbReference type="CDD" id="cd11304">
    <property type="entry name" value="Cadherin_repeat"/>
    <property type="match status" value="2"/>
</dbReference>
<protein>
    <recommendedName>
        <fullName evidence="10">Cadherin domain-containing protein</fullName>
    </recommendedName>
</protein>
<evidence type="ECO:0000256" key="2">
    <source>
        <dbReference type="ARBA" id="ARBA00022692"/>
    </source>
</evidence>
<dbReference type="PRINTS" id="PR00205">
    <property type="entry name" value="CADHERIN"/>
</dbReference>
<evidence type="ECO:0000256" key="3">
    <source>
        <dbReference type="ARBA" id="ARBA00022737"/>
    </source>
</evidence>
<comment type="subcellular location">
    <subcellularLocation>
        <location evidence="1">Membrane</location>
        <topology evidence="1">Single-pass membrane protein</topology>
    </subcellularLocation>
</comment>
<dbReference type="GO" id="GO:0007156">
    <property type="term" value="P:homophilic cell adhesion via plasma membrane adhesion molecules"/>
    <property type="evidence" value="ECO:0007669"/>
    <property type="project" value="InterPro"/>
</dbReference>
<evidence type="ECO:0000256" key="7">
    <source>
        <dbReference type="ARBA" id="ARBA00023180"/>
    </source>
</evidence>
<accession>A0A4W3GZK6</accession>
<evidence type="ECO:0000313" key="12">
    <source>
        <dbReference type="Proteomes" id="UP000314986"/>
    </source>
</evidence>
<dbReference type="GO" id="GO:0005509">
    <property type="term" value="F:calcium ion binding"/>
    <property type="evidence" value="ECO:0007669"/>
    <property type="project" value="UniProtKB-UniRule"/>
</dbReference>
<dbReference type="FunFam" id="2.60.40.60:FF:000020">
    <property type="entry name" value="Dachsous cadherin-related 1b"/>
    <property type="match status" value="1"/>
</dbReference>
<organism evidence="11 12">
    <name type="scientific">Callorhinchus milii</name>
    <name type="common">Ghost shark</name>
    <dbReference type="NCBI Taxonomy" id="7868"/>
    <lineage>
        <taxon>Eukaryota</taxon>
        <taxon>Metazoa</taxon>
        <taxon>Chordata</taxon>
        <taxon>Craniata</taxon>
        <taxon>Vertebrata</taxon>
        <taxon>Chondrichthyes</taxon>
        <taxon>Holocephali</taxon>
        <taxon>Chimaeriformes</taxon>
        <taxon>Callorhinchidae</taxon>
        <taxon>Callorhinchus</taxon>
    </lineage>
</organism>
<reference evidence="11" key="5">
    <citation type="submission" date="2025-09" db="UniProtKB">
        <authorList>
            <consortium name="Ensembl"/>
        </authorList>
    </citation>
    <scope>IDENTIFICATION</scope>
</reference>
<dbReference type="PROSITE" id="PS00232">
    <property type="entry name" value="CADHERIN_1"/>
    <property type="match status" value="1"/>
</dbReference>
<dbReference type="GeneTree" id="ENSGT00940000163671"/>
<dbReference type="Proteomes" id="UP000314986">
    <property type="component" value="Unassembled WGS sequence"/>
</dbReference>
<dbReference type="AlphaFoldDB" id="A0A4W3GZK6"/>
<keyword evidence="6" id="KW-0472">Membrane</keyword>
<dbReference type="InParanoid" id="A0A4W3GZK6"/>
<proteinExistence type="predicted"/>
<name>A0A4W3GZK6_CALMI</name>
<evidence type="ECO:0000256" key="8">
    <source>
        <dbReference type="PROSITE-ProRule" id="PRU00043"/>
    </source>
</evidence>
<evidence type="ECO:0000256" key="1">
    <source>
        <dbReference type="ARBA" id="ARBA00004167"/>
    </source>
</evidence>
<dbReference type="PANTHER" id="PTHR24028:SF345">
    <property type="entry name" value="PROTOCADHERIN-16-LIKE"/>
    <property type="match status" value="1"/>
</dbReference>
<keyword evidence="3" id="KW-0677">Repeat</keyword>
<reference evidence="12" key="1">
    <citation type="journal article" date="2006" name="Science">
        <title>Ancient noncoding elements conserved in the human genome.</title>
        <authorList>
            <person name="Venkatesh B."/>
            <person name="Kirkness E.F."/>
            <person name="Loh Y.H."/>
            <person name="Halpern A.L."/>
            <person name="Lee A.P."/>
            <person name="Johnson J."/>
            <person name="Dandona N."/>
            <person name="Viswanathan L.D."/>
            <person name="Tay A."/>
            <person name="Venter J.C."/>
            <person name="Strausberg R.L."/>
            <person name="Brenner S."/>
        </authorList>
    </citation>
    <scope>NUCLEOTIDE SEQUENCE [LARGE SCALE GENOMIC DNA]</scope>
</reference>
<sequence length="191" mass="20801">LFPSDVLHISHHSRPTIGGQASTGNEGQAFRLESGAGLELVLTKPLDRELRAAYSLVLEAYDGGSPPRRSQMTLDVSVLDVNDNAPVFNQSRYVAYLPENLPAGASVLQVFASDADEGPNGQVIYRINRRQSDPGHCFTIDGATGVIRLEKALDYEVRKVHELVVEARDNDSKSTVQTLHCDTDPPPTHSP</sequence>
<dbReference type="GO" id="GO:0005886">
    <property type="term" value="C:plasma membrane"/>
    <property type="evidence" value="ECO:0007669"/>
    <property type="project" value="InterPro"/>
</dbReference>
<dbReference type="Pfam" id="PF00028">
    <property type="entry name" value="Cadherin"/>
    <property type="match status" value="2"/>
</dbReference>
<reference evidence="12" key="2">
    <citation type="journal article" date="2007" name="PLoS Biol.">
        <title>Survey sequencing and comparative analysis of the elephant shark (Callorhinchus milii) genome.</title>
        <authorList>
            <person name="Venkatesh B."/>
            <person name="Kirkness E.F."/>
            <person name="Loh Y.H."/>
            <person name="Halpern A.L."/>
            <person name="Lee A.P."/>
            <person name="Johnson J."/>
            <person name="Dandona N."/>
            <person name="Viswanathan L.D."/>
            <person name="Tay A."/>
            <person name="Venter J.C."/>
            <person name="Strausberg R.L."/>
            <person name="Brenner S."/>
        </authorList>
    </citation>
    <scope>NUCLEOTIDE SEQUENCE [LARGE SCALE GENOMIC DNA]</scope>
</reference>
<feature type="domain" description="Cadherin" evidence="10">
    <location>
        <begin position="89"/>
        <end position="189"/>
    </location>
</feature>
<keyword evidence="4 8" id="KW-0106">Calcium</keyword>
<evidence type="ECO:0000313" key="11">
    <source>
        <dbReference type="Ensembl" id="ENSCMIP00000008500.1"/>
    </source>
</evidence>
<evidence type="ECO:0000256" key="4">
    <source>
        <dbReference type="ARBA" id="ARBA00022837"/>
    </source>
</evidence>
<dbReference type="InterPro" id="IPR002126">
    <property type="entry name" value="Cadherin-like_dom"/>
</dbReference>
<evidence type="ECO:0000256" key="5">
    <source>
        <dbReference type="ARBA" id="ARBA00022989"/>
    </source>
</evidence>
<evidence type="ECO:0000256" key="6">
    <source>
        <dbReference type="ARBA" id="ARBA00023136"/>
    </source>
</evidence>
<dbReference type="InterPro" id="IPR020894">
    <property type="entry name" value="Cadherin_CS"/>
</dbReference>
<dbReference type="PROSITE" id="PS50268">
    <property type="entry name" value="CADHERIN_2"/>
    <property type="match status" value="2"/>
</dbReference>
<evidence type="ECO:0000256" key="9">
    <source>
        <dbReference type="SAM" id="MobiDB-lite"/>
    </source>
</evidence>